<feature type="transmembrane region" description="Helical" evidence="1">
    <location>
        <begin position="173"/>
        <end position="193"/>
    </location>
</feature>
<dbReference type="Proteomes" id="UP000093355">
    <property type="component" value="Unassembled WGS sequence"/>
</dbReference>
<keyword evidence="1" id="KW-0812">Transmembrane</keyword>
<feature type="transmembrane region" description="Helical" evidence="1">
    <location>
        <begin position="106"/>
        <end position="124"/>
    </location>
</feature>
<feature type="transmembrane region" description="Helical" evidence="1">
    <location>
        <begin position="50"/>
        <end position="71"/>
    </location>
</feature>
<evidence type="ECO:0008006" key="4">
    <source>
        <dbReference type="Google" id="ProtNLM"/>
    </source>
</evidence>
<feature type="transmembrane region" description="Helical" evidence="1">
    <location>
        <begin position="228"/>
        <end position="250"/>
    </location>
</feature>
<comment type="caution">
    <text evidence="2">The sequence shown here is derived from an EMBL/GenBank/DDBJ whole genome shotgun (WGS) entry which is preliminary data.</text>
</comment>
<evidence type="ECO:0000313" key="3">
    <source>
        <dbReference type="Proteomes" id="UP000093355"/>
    </source>
</evidence>
<feature type="transmembrane region" description="Helical" evidence="1">
    <location>
        <begin position="198"/>
        <end position="216"/>
    </location>
</feature>
<sequence>MLRQVAVAIAVAGALIGGFIGSGALGGRSVDETQGGALGPAGSLLAPASPAFLIWTPLYAGLVAYAVWQLLPSQRRSPRHRAVGWWLAAIAVLEGLWILAAQLLPLWTTVVVMALLVFVAYRAHRAAFASRTGRSLRGGILLDGLAGAHLGWATVAGAANAGAWIAGLHLGGWAGDGAGVLALVLLGAAGIVVSARTAWSVAAPLAMAWGAVWIGVARLTAEPASAPVGVVAFAMAALLAAVSVAMRVVLLRGERARRAHG</sequence>
<gene>
    <name evidence="2" type="ORF">A7J15_04180</name>
</gene>
<reference evidence="2 3" key="1">
    <citation type="submission" date="2016-05" db="EMBL/GenBank/DDBJ databases">
        <authorList>
            <person name="Lavstsen T."/>
            <person name="Jespersen J.S."/>
        </authorList>
    </citation>
    <scope>NUCLEOTIDE SEQUENCE [LARGE SCALE GENOMIC DNA]</scope>
    <source>
        <strain evidence="2 3">YLB-01</strain>
    </source>
</reference>
<dbReference type="AlphaFoldDB" id="A0A1B9NE33"/>
<organism evidence="2 3">
    <name type="scientific">Microbacterium sediminis</name>
    <dbReference type="NCBI Taxonomy" id="904291"/>
    <lineage>
        <taxon>Bacteria</taxon>
        <taxon>Bacillati</taxon>
        <taxon>Actinomycetota</taxon>
        <taxon>Actinomycetes</taxon>
        <taxon>Micrococcales</taxon>
        <taxon>Microbacteriaceae</taxon>
        <taxon>Microbacterium</taxon>
    </lineage>
</organism>
<feature type="transmembrane region" description="Helical" evidence="1">
    <location>
        <begin position="83"/>
        <end position="100"/>
    </location>
</feature>
<keyword evidence="3" id="KW-1185">Reference proteome</keyword>
<dbReference type="EMBL" id="LXMD01000021">
    <property type="protein sequence ID" value="OCG74862.1"/>
    <property type="molecule type" value="Genomic_DNA"/>
</dbReference>
<feature type="transmembrane region" description="Helical" evidence="1">
    <location>
        <begin position="145"/>
        <end position="167"/>
    </location>
</feature>
<proteinExistence type="predicted"/>
<keyword evidence="1" id="KW-1133">Transmembrane helix</keyword>
<dbReference type="STRING" id="904291.A7J15_04180"/>
<evidence type="ECO:0000256" key="1">
    <source>
        <dbReference type="SAM" id="Phobius"/>
    </source>
</evidence>
<protein>
    <recommendedName>
        <fullName evidence="4">Tryptophan-rich sensory protein</fullName>
    </recommendedName>
</protein>
<name>A0A1B9NE33_9MICO</name>
<evidence type="ECO:0000313" key="2">
    <source>
        <dbReference type="EMBL" id="OCG74862.1"/>
    </source>
</evidence>
<keyword evidence="1" id="KW-0472">Membrane</keyword>
<accession>A0A1B9NE33</accession>